<evidence type="ECO:0000313" key="3">
    <source>
        <dbReference type="Proteomes" id="UP001491310"/>
    </source>
</evidence>
<dbReference type="EMBL" id="JALJOT010000003">
    <property type="protein sequence ID" value="KAK9916273.1"/>
    <property type="molecule type" value="Genomic_DNA"/>
</dbReference>
<protein>
    <submittedName>
        <fullName evidence="2">Uncharacterized protein</fullName>
    </submittedName>
</protein>
<accession>A0ABR2YWK8</accession>
<reference evidence="2 3" key="1">
    <citation type="journal article" date="2024" name="Nat. Commun.">
        <title>Phylogenomics reveals the evolutionary origins of lichenization in chlorophyte algae.</title>
        <authorList>
            <person name="Puginier C."/>
            <person name="Libourel C."/>
            <person name="Otte J."/>
            <person name="Skaloud P."/>
            <person name="Haon M."/>
            <person name="Grisel S."/>
            <person name="Petersen M."/>
            <person name="Berrin J.G."/>
            <person name="Delaux P.M."/>
            <person name="Dal Grande F."/>
            <person name="Keller J."/>
        </authorList>
    </citation>
    <scope>NUCLEOTIDE SEQUENCE [LARGE SCALE GENOMIC DNA]</scope>
    <source>
        <strain evidence="2 3">SAG 216-7</strain>
    </source>
</reference>
<comment type="caution">
    <text evidence="2">The sequence shown here is derived from an EMBL/GenBank/DDBJ whole genome shotgun (WGS) entry which is preliminary data.</text>
</comment>
<feature type="region of interest" description="Disordered" evidence="1">
    <location>
        <begin position="42"/>
        <end position="97"/>
    </location>
</feature>
<sequence length="265" mass="28552">MQPDGDEELLSPIPDLFAMQGIKTPSKGQHEHAPLFATIRSAATGAGHTETQAAMKKGAKAMPAAKARKSAGPAGGQRKASKRITLEQEGSDDDDENGLSLKAVAQQMTAALSPHNDADSDEEEGMAEVQLLLKRVMAHKKVTSRKKEMQILQGAAQHSAALERHQQRLRDIHAAFEAAVAAEWAEVQKTGTRQAAFLKDAQAAQRKRAAAHKRQLAEVEQRTAQIMAATEAKIKELRKKAGKMTSLARVLQPFAKAQTCSSPSV</sequence>
<feature type="compositionally biased region" description="Low complexity" evidence="1">
    <location>
        <begin position="53"/>
        <end position="65"/>
    </location>
</feature>
<proteinExistence type="predicted"/>
<dbReference type="Proteomes" id="UP001491310">
    <property type="component" value="Unassembled WGS sequence"/>
</dbReference>
<evidence type="ECO:0000256" key="1">
    <source>
        <dbReference type="SAM" id="MobiDB-lite"/>
    </source>
</evidence>
<evidence type="ECO:0000313" key="2">
    <source>
        <dbReference type="EMBL" id="KAK9916273.1"/>
    </source>
</evidence>
<organism evidence="2 3">
    <name type="scientific">Coccomyxa subellipsoidea</name>
    <dbReference type="NCBI Taxonomy" id="248742"/>
    <lineage>
        <taxon>Eukaryota</taxon>
        <taxon>Viridiplantae</taxon>
        <taxon>Chlorophyta</taxon>
        <taxon>core chlorophytes</taxon>
        <taxon>Trebouxiophyceae</taxon>
        <taxon>Trebouxiophyceae incertae sedis</taxon>
        <taxon>Coccomyxaceae</taxon>
        <taxon>Coccomyxa</taxon>
    </lineage>
</organism>
<keyword evidence="3" id="KW-1185">Reference proteome</keyword>
<name>A0ABR2YWK8_9CHLO</name>
<gene>
    <name evidence="2" type="ORF">WJX75_000793</name>
</gene>